<evidence type="ECO:0000256" key="4">
    <source>
        <dbReference type="ARBA" id="ARBA00023136"/>
    </source>
</evidence>
<feature type="domain" description="NfeD1b N-terminal" evidence="8">
    <location>
        <begin position="32"/>
        <end position="219"/>
    </location>
</feature>
<feature type="domain" description="NfeD integral membrane" evidence="7">
    <location>
        <begin position="239"/>
        <end position="350"/>
    </location>
</feature>
<dbReference type="CDD" id="cd07021">
    <property type="entry name" value="Clp_protease_NfeD_like"/>
    <property type="match status" value="1"/>
</dbReference>
<dbReference type="InterPro" id="IPR052165">
    <property type="entry name" value="Membrane_assoc_protease"/>
</dbReference>
<dbReference type="AlphaFoldDB" id="A0A1G9WE55"/>
<sequence>MRIIRLIFFLGLLMIPLLTAIKPAAGEGDGKTVYIIPVQQEIERGLEAFLERSLNEAEKAGADHIIFEINTPGGRVDSANKIAQQIRNTKIPTTAYIIKDAFSAGAYIALNANEIVMKPSTTMGSAAVINAQGNTAGKKAESAWVAEMEAAAELNNRDPKYARAMADEEIEIKDLGLKKGKLLTLTANQALKVGYAEKIVNDRQELLSYLKLDDAKVMEANLSLAEKVARVVTSPIAVAILFSVGFLGLAIELFTPGFGIAGTIGLLSLGLYFFGHMIAGLAGWESVALFVLGLVFLFLEIFVPGGIIGVLGVVAVIASLVMAAGSVTTVAISIGIAFVVTVVGSFFFLKYFGYRGPLRKLILFDSTSTEKGYISNDQRADLTGRIAEAITPLRPSGTADLDGEYLDVVTEGSFIQKGKKLKIVKVQGSRIVVREVKEDLSEKGGD</sequence>
<dbReference type="EMBL" id="FNHW01000001">
    <property type="protein sequence ID" value="SDM82822.1"/>
    <property type="molecule type" value="Genomic_DNA"/>
</dbReference>
<dbReference type="Gene3D" id="3.90.226.10">
    <property type="entry name" value="2-enoyl-CoA Hydratase, Chain A, domain 1"/>
    <property type="match status" value="1"/>
</dbReference>
<evidence type="ECO:0000256" key="1">
    <source>
        <dbReference type="ARBA" id="ARBA00004141"/>
    </source>
</evidence>
<dbReference type="InterPro" id="IPR056738">
    <property type="entry name" value="NfeD1b_N"/>
</dbReference>
<evidence type="ECO:0000256" key="3">
    <source>
        <dbReference type="ARBA" id="ARBA00022989"/>
    </source>
</evidence>
<evidence type="ECO:0000256" key="5">
    <source>
        <dbReference type="SAM" id="Phobius"/>
    </source>
</evidence>
<dbReference type="InterPro" id="IPR012340">
    <property type="entry name" value="NA-bd_OB-fold"/>
</dbReference>
<feature type="transmembrane region" description="Helical" evidence="5">
    <location>
        <begin position="258"/>
        <end position="275"/>
    </location>
</feature>
<evidence type="ECO:0000313" key="10">
    <source>
        <dbReference type="Proteomes" id="UP000199544"/>
    </source>
</evidence>
<feature type="transmembrane region" description="Helical" evidence="5">
    <location>
        <begin position="330"/>
        <end position="352"/>
    </location>
</feature>
<accession>A0A1G9WE55</accession>
<dbReference type="SUPFAM" id="SSF141322">
    <property type="entry name" value="NfeD domain-like"/>
    <property type="match status" value="1"/>
</dbReference>
<dbReference type="Pfam" id="PF25145">
    <property type="entry name" value="NfeD1b_N"/>
    <property type="match status" value="1"/>
</dbReference>
<keyword evidence="2 5" id="KW-0812">Transmembrane</keyword>
<evidence type="ECO:0000259" key="6">
    <source>
        <dbReference type="Pfam" id="PF01957"/>
    </source>
</evidence>
<keyword evidence="9" id="KW-0378">Hydrolase</keyword>
<dbReference type="Proteomes" id="UP000199544">
    <property type="component" value="Unassembled WGS sequence"/>
</dbReference>
<dbReference type="InterPro" id="IPR056739">
    <property type="entry name" value="NfeD_membrane"/>
</dbReference>
<feature type="transmembrane region" description="Helical" evidence="5">
    <location>
        <begin position="306"/>
        <end position="324"/>
    </location>
</feature>
<keyword evidence="9" id="KW-0645">Protease</keyword>
<evidence type="ECO:0000313" key="9">
    <source>
        <dbReference type="EMBL" id="SDM82822.1"/>
    </source>
</evidence>
<comment type="subcellular location">
    <subcellularLocation>
        <location evidence="1">Membrane</location>
        <topology evidence="1">Multi-pass membrane protein</topology>
    </subcellularLocation>
</comment>
<evidence type="ECO:0000259" key="8">
    <source>
        <dbReference type="Pfam" id="PF25145"/>
    </source>
</evidence>
<protein>
    <submittedName>
        <fullName evidence="9">Membrane-bound serine protease (ClpP class)</fullName>
    </submittedName>
</protein>
<feature type="domain" description="NfeD-like C-terminal" evidence="6">
    <location>
        <begin position="380"/>
        <end position="434"/>
    </location>
</feature>
<dbReference type="InterPro" id="IPR002810">
    <property type="entry name" value="NfeD-like_C"/>
</dbReference>
<organism evidence="9 10">
    <name type="scientific">Fictibacillus solisalsi</name>
    <dbReference type="NCBI Taxonomy" id="459525"/>
    <lineage>
        <taxon>Bacteria</taxon>
        <taxon>Bacillati</taxon>
        <taxon>Bacillota</taxon>
        <taxon>Bacilli</taxon>
        <taxon>Bacillales</taxon>
        <taxon>Fictibacillaceae</taxon>
        <taxon>Fictibacillus</taxon>
    </lineage>
</organism>
<gene>
    <name evidence="9" type="ORF">SAMN04488137_2122</name>
</gene>
<dbReference type="SUPFAM" id="SSF52096">
    <property type="entry name" value="ClpP/crotonase"/>
    <property type="match status" value="1"/>
</dbReference>
<dbReference type="Gene3D" id="2.40.50.140">
    <property type="entry name" value="Nucleic acid-binding proteins"/>
    <property type="match status" value="1"/>
</dbReference>
<keyword evidence="3 5" id="KW-1133">Transmembrane helix</keyword>
<dbReference type="GO" id="GO:0008233">
    <property type="term" value="F:peptidase activity"/>
    <property type="evidence" value="ECO:0007669"/>
    <property type="project" value="UniProtKB-KW"/>
</dbReference>
<evidence type="ECO:0000256" key="2">
    <source>
        <dbReference type="ARBA" id="ARBA00022692"/>
    </source>
</evidence>
<dbReference type="PANTHER" id="PTHR33507">
    <property type="entry name" value="INNER MEMBRANE PROTEIN YBBJ"/>
    <property type="match status" value="1"/>
</dbReference>
<dbReference type="Pfam" id="PF24961">
    <property type="entry name" value="NfeD_membrane"/>
    <property type="match status" value="1"/>
</dbReference>
<dbReference type="GO" id="GO:0006508">
    <property type="term" value="P:proteolysis"/>
    <property type="evidence" value="ECO:0007669"/>
    <property type="project" value="UniProtKB-KW"/>
</dbReference>
<reference evidence="10" key="1">
    <citation type="submission" date="2016-10" db="EMBL/GenBank/DDBJ databases">
        <authorList>
            <person name="Varghese N."/>
            <person name="Submissions S."/>
        </authorList>
    </citation>
    <scope>NUCLEOTIDE SEQUENCE [LARGE SCALE GENOMIC DNA]</scope>
    <source>
        <strain evidence="10">CGMCC 1.6854</strain>
    </source>
</reference>
<keyword evidence="10" id="KW-1185">Reference proteome</keyword>
<name>A0A1G9WE55_9BACL</name>
<dbReference type="Pfam" id="PF01957">
    <property type="entry name" value="NfeD"/>
    <property type="match status" value="1"/>
</dbReference>
<feature type="transmembrane region" description="Helical" evidence="5">
    <location>
        <begin position="231"/>
        <end position="251"/>
    </location>
</feature>
<evidence type="ECO:0000259" key="7">
    <source>
        <dbReference type="Pfam" id="PF24961"/>
    </source>
</evidence>
<dbReference type="OrthoDB" id="9806253at2"/>
<dbReference type="STRING" id="459525.SAMN04488137_2122"/>
<dbReference type="InterPro" id="IPR029045">
    <property type="entry name" value="ClpP/crotonase-like_dom_sf"/>
</dbReference>
<proteinExistence type="predicted"/>
<dbReference type="PANTHER" id="PTHR33507:SF3">
    <property type="entry name" value="INNER MEMBRANE PROTEIN YBBJ"/>
    <property type="match status" value="1"/>
</dbReference>
<dbReference type="RefSeq" id="WP_090234420.1">
    <property type="nucleotide sequence ID" value="NZ_FNHW01000001.1"/>
</dbReference>
<dbReference type="GO" id="GO:0005886">
    <property type="term" value="C:plasma membrane"/>
    <property type="evidence" value="ECO:0007669"/>
    <property type="project" value="TreeGrafter"/>
</dbReference>
<keyword evidence="4 5" id="KW-0472">Membrane</keyword>